<proteinExistence type="predicted"/>
<name>A0A7X8XUI4_9BACT</name>
<dbReference type="InterPro" id="IPR025737">
    <property type="entry name" value="FApF"/>
</dbReference>
<dbReference type="RefSeq" id="WP_168880834.1">
    <property type="nucleotide sequence ID" value="NZ_JABAIL010000001.1"/>
</dbReference>
<organism evidence="2 3">
    <name type="scientific">Flammeovirga agarivorans</name>
    <dbReference type="NCBI Taxonomy" id="2726742"/>
    <lineage>
        <taxon>Bacteria</taxon>
        <taxon>Pseudomonadati</taxon>
        <taxon>Bacteroidota</taxon>
        <taxon>Cytophagia</taxon>
        <taxon>Cytophagales</taxon>
        <taxon>Flammeovirgaceae</taxon>
        <taxon>Flammeovirga</taxon>
    </lineage>
</organism>
<gene>
    <name evidence="2" type="ORF">HGP29_03010</name>
</gene>
<keyword evidence="1" id="KW-0732">Signal</keyword>
<sequence length="278" mass="31532">MKHFNLAFLLLFALPFYAHAQYSESITTDRPGLTFSPYTLGKKVVQIQSGYNISGTEFKDIDSQSNGWLFTNFLRVGLSEHFDIEAVIDLQSDRVKVNSVDVDSLRLKGISNTQLGIRYNYTKNDGWVPAFGFQGRLLLRAVSNDYKREKVGMVFNFMTSNQINSWLSYNMNIGAYLPNTGNNDYTLPSTFNFGITINDKFGTFVEMFGNLNNFKPGVDTGLSYLISNNFMLDIGGGITPTKDSNTWFTEIGLSYRFDWRNGTETDNRPNSEIIRAFD</sequence>
<reference evidence="2 3" key="1">
    <citation type="submission" date="2020-04" db="EMBL/GenBank/DDBJ databases">
        <title>Flammeovirga sp. SR4, a novel species isolated from seawater.</title>
        <authorList>
            <person name="Wang X."/>
        </authorList>
    </citation>
    <scope>NUCLEOTIDE SEQUENCE [LARGE SCALE GENOMIC DNA]</scope>
    <source>
        <strain evidence="2 3">SR4</strain>
    </source>
</reference>
<dbReference type="AlphaFoldDB" id="A0A7X8XUI4"/>
<protein>
    <submittedName>
        <fullName evidence="2">Transporter</fullName>
    </submittedName>
</protein>
<evidence type="ECO:0000256" key="1">
    <source>
        <dbReference type="SAM" id="SignalP"/>
    </source>
</evidence>
<keyword evidence="3" id="KW-1185">Reference proteome</keyword>
<evidence type="ECO:0000313" key="3">
    <source>
        <dbReference type="Proteomes" id="UP000585050"/>
    </source>
</evidence>
<evidence type="ECO:0000313" key="2">
    <source>
        <dbReference type="EMBL" id="NLR90155.1"/>
    </source>
</evidence>
<feature type="chain" id="PRO_5031045296" evidence="1">
    <location>
        <begin position="21"/>
        <end position="278"/>
    </location>
</feature>
<accession>A0A7X8XUI4</accession>
<dbReference type="Pfam" id="PF13557">
    <property type="entry name" value="Phenol_MetA_deg"/>
    <property type="match status" value="1"/>
</dbReference>
<feature type="signal peptide" evidence="1">
    <location>
        <begin position="1"/>
        <end position="20"/>
    </location>
</feature>
<dbReference type="EMBL" id="JABAIL010000001">
    <property type="protein sequence ID" value="NLR90155.1"/>
    <property type="molecule type" value="Genomic_DNA"/>
</dbReference>
<dbReference type="Proteomes" id="UP000585050">
    <property type="component" value="Unassembled WGS sequence"/>
</dbReference>
<comment type="caution">
    <text evidence="2">The sequence shown here is derived from an EMBL/GenBank/DDBJ whole genome shotgun (WGS) entry which is preliminary data.</text>
</comment>